<gene>
    <name evidence="1" type="ORF">EM308_04875</name>
</gene>
<protein>
    <submittedName>
        <fullName evidence="1">Uncharacterized protein</fullName>
    </submittedName>
</protein>
<dbReference type="Proteomes" id="UP000175968">
    <property type="component" value="Chromosome"/>
</dbReference>
<organism evidence="1 2">
    <name type="scientific">Flavobacterium gilvum</name>
    <dbReference type="NCBI Taxonomy" id="1492737"/>
    <lineage>
        <taxon>Bacteria</taxon>
        <taxon>Pseudomonadati</taxon>
        <taxon>Bacteroidota</taxon>
        <taxon>Flavobacteriia</taxon>
        <taxon>Flavobacteriales</taxon>
        <taxon>Flavobacteriaceae</taxon>
        <taxon>Flavobacterium</taxon>
    </lineage>
</organism>
<dbReference type="AlphaFoldDB" id="A0AAC9N4X5"/>
<dbReference type="KEGG" id="fgl:EM308_04875"/>
<name>A0AAC9N4X5_9FLAO</name>
<sequence length="260" mass="29023">MQLFQFCTNDEFEESSTLKTTSVEITTNSSFLLTKGVNDPLLFGDIKDITVTARQITTGYEANTVFVISNNPDDVSTYRIDLVQEGINTFTANATSVTPPVAPGFSSTPRNTVNSEVWDTIDAQVENPPYATYSGFKDETLIDTDTPIKLNIPMNTNNGRFIAYFRGSAKNFEITITPYIDEVAQAEFVVTNVNDFYWIWNDDDCVAGKNIRFECITRNNGDNIKSTTNIPNVTIKSHTTSKFAYDIPESGDTYTTIPRN</sequence>
<dbReference type="EMBL" id="CP017479">
    <property type="protein sequence ID" value="AOW08891.1"/>
    <property type="molecule type" value="Genomic_DNA"/>
</dbReference>
<accession>A0AAC9N4X5</accession>
<reference evidence="1 2" key="1">
    <citation type="submission" date="2016-10" db="EMBL/GenBank/DDBJ databases">
        <title>Flavobacterium gilvum sp. nov., isolated from stream water.</title>
        <authorList>
            <person name="Shin S.-K."/>
            <person name="Cho Y.-J."/>
            <person name="Yi H."/>
        </authorList>
    </citation>
    <scope>NUCLEOTIDE SEQUENCE [LARGE SCALE GENOMIC DNA]</scope>
    <source>
        <strain evidence="1 2">EM1308</strain>
    </source>
</reference>
<evidence type="ECO:0000313" key="2">
    <source>
        <dbReference type="Proteomes" id="UP000175968"/>
    </source>
</evidence>
<proteinExistence type="predicted"/>
<keyword evidence="2" id="KW-1185">Reference proteome</keyword>
<evidence type="ECO:0000313" key="1">
    <source>
        <dbReference type="EMBL" id="AOW08891.1"/>
    </source>
</evidence>